<name>A0A0N4WBD9_HAEPC</name>
<proteinExistence type="predicted"/>
<accession>A0A0N4WBD9</accession>
<organism evidence="1">
    <name type="scientific">Haemonchus placei</name>
    <name type="common">Barber's pole worm</name>
    <dbReference type="NCBI Taxonomy" id="6290"/>
    <lineage>
        <taxon>Eukaryota</taxon>
        <taxon>Metazoa</taxon>
        <taxon>Ecdysozoa</taxon>
        <taxon>Nematoda</taxon>
        <taxon>Chromadorea</taxon>
        <taxon>Rhabditida</taxon>
        <taxon>Rhabditina</taxon>
        <taxon>Rhabditomorpha</taxon>
        <taxon>Strongyloidea</taxon>
        <taxon>Trichostrongylidae</taxon>
        <taxon>Haemonchus</taxon>
    </lineage>
</organism>
<dbReference type="WBParaSite" id="HPLM_0000775901-mRNA-1">
    <property type="protein sequence ID" value="HPLM_0000775901-mRNA-1"/>
    <property type="gene ID" value="HPLM_0000775901"/>
</dbReference>
<protein>
    <submittedName>
        <fullName evidence="1">NB-ARC domain-containing protein</fullName>
    </submittedName>
</protein>
<reference evidence="1" key="1">
    <citation type="submission" date="2017-02" db="UniProtKB">
        <authorList>
            <consortium name="WormBaseParasite"/>
        </authorList>
    </citation>
    <scope>IDENTIFICATION</scope>
</reference>
<evidence type="ECO:0000313" key="1">
    <source>
        <dbReference type="WBParaSite" id="HPLM_0000775901-mRNA-1"/>
    </source>
</evidence>
<sequence>LNAIKVIFIHQWGYKGIGMNSLFSKETQQKMSQRLQSIFSEISAEKVSLNVLAELCELQDWEERYWTIIWDNLASSFLYAREFTCFLEKSNSSRVEHSSTQFLCHGLSVSPSLLIHIKLFVYPSLFSADITLLAAHSIEWFQLKNHF</sequence>
<dbReference type="AlphaFoldDB" id="A0A0N4WBD9"/>